<dbReference type="EMBL" id="MRTP01000010">
    <property type="protein sequence ID" value="OMF50481.1"/>
    <property type="molecule type" value="Genomic_DNA"/>
</dbReference>
<evidence type="ECO:0000256" key="12">
    <source>
        <dbReference type="PROSITE-ProRule" id="PRU00169"/>
    </source>
</evidence>
<feature type="transmembrane region" description="Helical" evidence="14">
    <location>
        <begin position="283"/>
        <end position="302"/>
    </location>
</feature>
<dbReference type="GO" id="GO:0005886">
    <property type="term" value="C:plasma membrane"/>
    <property type="evidence" value="ECO:0007669"/>
    <property type="project" value="UniProtKB-SubCell"/>
</dbReference>
<feature type="modified residue" description="4-aspartylphosphate" evidence="12">
    <location>
        <position position="755"/>
    </location>
</feature>
<dbReference type="InterPro" id="IPR003661">
    <property type="entry name" value="HisK_dim/P_dom"/>
</dbReference>
<dbReference type="InterPro" id="IPR011623">
    <property type="entry name" value="7TMR_DISM_rcpt_extracell_dom1"/>
</dbReference>
<comment type="catalytic activity">
    <reaction evidence="1">
        <text>ATP + protein L-histidine = ADP + protein N-phospho-L-histidine.</text>
        <dbReference type="EC" id="2.7.13.3"/>
    </reaction>
</comment>
<keyword evidence="14" id="KW-1133">Transmembrane helix</keyword>
<evidence type="ECO:0000256" key="10">
    <source>
        <dbReference type="ARBA" id="ARBA00023012"/>
    </source>
</evidence>
<keyword evidence="5 12" id="KW-0597">Phosphoprotein</keyword>
<evidence type="ECO:0000313" key="17">
    <source>
        <dbReference type="EMBL" id="OMF50481.1"/>
    </source>
</evidence>
<dbReference type="PROSITE" id="PS50109">
    <property type="entry name" value="HIS_KIN"/>
    <property type="match status" value="2"/>
</dbReference>
<dbReference type="CDD" id="cd16922">
    <property type="entry name" value="HATPase_EvgS-ArcB-TorS-like"/>
    <property type="match status" value="1"/>
</dbReference>
<keyword evidence="18" id="KW-1185">Reference proteome</keyword>
<evidence type="ECO:0000256" key="13">
    <source>
        <dbReference type="SAM" id="MobiDB-lite"/>
    </source>
</evidence>
<keyword evidence="14" id="KW-0812">Transmembrane</keyword>
<feature type="transmembrane region" description="Helical" evidence="14">
    <location>
        <begin position="339"/>
        <end position="356"/>
    </location>
</feature>
<dbReference type="EC" id="2.7.13.3" evidence="3"/>
<comment type="caution">
    <text evidence="17">The sequence shown here is derived from an EMBL/GenBank/DDBJ whole genome shotgun (WGS) entry which is preliminary data.</text>
</comment>
<dbReference type="SMART" id="SM00387">
    <property type="entry name" value="HATPase_c"/>
    <property type="match status" value="2"/>
</dbReference>
<evidence type="ECO:0000256" key="5">
    <source>
        <dbReference type="ARBA" id="ARBA00022553"/>
    </source>
</evidence>
<dbReference type="AlphaFoldDB" id="A0A1R1EF97"/>
<evidence type="ECO:0000256" key="4">
    <source>
        <dbReference type="ARBA" id="ARBA00022475"/>
    </source>
</evidence>
<dbReference type="Pfam" id="PF06580">
    <property type="entry name" value="His_kinase"/>
    <property type="match status" value="1"/>
</dbReference>
<feature type="transmembrane region" description="Helical" evidence="14">
    <location>
        <begin position="314"/>
        <end position="333"/>
    </location>
</feature>
<dbReference type="InterPro" id="IPR036097">
    <property type="entry name" value="HisK_dim/P_sf"/>
</dbReference>
<dbReference type="Gene3D" id="3.40.50.2300">
    <property type="match status" value="1"/>
</dbReference>
<dbReference type="InterPro" id="IPR003594">
    <property type="entry name" value="HATPase_dom"/>
</dbReference>
<feature type="domain" description="Histidine kinase" evidence="15">
    <location>
        <begin position="445"/>
        <end position="663"/>
    </location>
</feature>
<dbReference type="Pfam" id="PF00072">
    <property type="entry name" value="Response_reg"/>
    <property type="match status" value="1"/>
</dbReference>
<dbReference type="SUPFAM" id="SSF52172">
    <property type="entry name" value="CheY-like"/>
    <property type="match status" value="1"/>
</dbReference>
<accession>A0A1R1EF97</accession>
<dbReference type="RefSeq" id="WP_076173770.1">
    <property type="nucleotide sequence ID" value="NZ_MRTP01000010.1"/>
</dbReference>
<proteinExistence type="predicted"/>
<dbReference type="Gene3D" id="1.10.287.130">
    <property type="match status" value="1"/>
</dbReference>
<evidence type="ECO:0000256" key="2">
    <source>
        <dbReference type="ARBA" id="ARBA00004236"/>
    </source>
</evidence>
<dbReference type="PANTHER" id="PTHR43047">
    <property type="entry name" value="TWO-COMPONENT HISTIDINE PROTEIN KINASE"/>
    <property type="match status" value="1"/>
</dbReference>
<evidence type="ECO:0000259" key="16">
    <source>
        <dbReference type="PROSITE" id="PS50110"/>
    </source>
</evidence>
<dbReference type="STRING" id="297318.BK138_26060"/>
<dbReference type="CDD" id="cd00082">
    <property type="entry name" value="HisKA"/>
    <property type="match status" value="1"/>
</dbReference>
<evidence type="ECO:0000256" key="9">
    <source>
        <dbReference type="ARBA" id="ARBA00022840"/>
    </source>
</evidence>
<evidence type="ECO:0000256" key="8">
    <source>
        <dbReference type="ARBA" id="ARBA00022777"/>
    </source>
</evidence>
<dbReference type="InterPro" id="IPR001789">
    <property type="entry name" value="Sig_transdc_resp-reg_receiver"/>
</dbReference>
<dbReference type="InterPro" id="IPR004358">
    <property type="entry name" value="Sig_transdc_His_kin-like_C"/>
</dbReference>
<dbReference type="GO" id="GO:0009927">
    <property type="term" value="F:histidine phosphotransfer kinase activity"/>
    <property type="evidence" value="ECO:0007669"/>
    <property type="project" value="TreeGrafter"/>
</dbReference>
<dbReference type="Proteomes" id="UP000187172">
    <property type="component" value="Unassembled WGS sequence"/>
</dbReference>
<evidence type="ECO:0000256" key="11">
    <source>
        <dbReference type="ARBA" id="ARBA00023136"/>
    </source>
</evidence>
<dbReference type="InterPro" id="IPR036890">
    <property type="entry name" value="HATPase_C_sf"/>
</dbReference>
<dbReference type="PROSITE" id="PS50110">
    <property type="entry name" value="RESPONSE_REGULATORY"/>
    <property type="match status" value="1"/>
</dbReference>
<dbReference type="Pfam" id="PF00512">
    <property type="entry name" value="HisKA"/>
    <property type="match status" value="1"/>
</dbReference>
<keyword evidence="7" id="KW-0547">Nucleotide-binding</keyword>
<evidence type="ECO:0000256" key="14">
    <source>
        <dbReference type="SAM" id="Phobius"/>
    </source>
</evidence>
<sequence>MKRQWIIFIIGMLLVLFLPVYAVWQQFVMDRQPTAVEGVLDLSKLDLRHHGAISLNGEWEFYRSQLLTPKDFDRSVSVKEDERPRLSGMARLPGAWNDYIAEDGQRMAAGYGTFRLIVQVMPGQALTYGLQTNNIRSASRVFMGGYEIGASGNPGRTADDGVQNNVPFLGFATLSGGRIEVIVQVANYLYTTGGVFTPILFGEQHAIMQSKEMYLFADWMTIAGFFTAAIYFLGFQQIRKKEPASLHLGLFCLTAIGYVLLHGEKLIAGILPGLSYEWVLKSQLMISALIYYFLLKFVSASVRGGVHPIVMRSYAFLGGASIAVAIIFPSILFSKIEPLLVAFSALCIAYIIGIMLRDLRRRRNSGEYLLTILGIISILMVIITNLLPLIGVYEGMVFTPAEMLIFVVTQSALLARRYDRTFNEVEQLSRRLLTLDGLKDEFMANTSHELRTPVHGMVNIAQSLLEGASGELNREQRGNLKLIMTTGKRLTLLINDILDFAKLKNGEIVMRRQPVDLASVTGSVLEIIRNLAGSKRIRLEESLPEDLPFLLTDEDRLQQILFNLLGNAVKNTSSGSIRIAAGQRGDAVHISVADTGIGIAADRLEAIFTPFDQLDMPEGHETSGTGLGLSITKRLVELSGGRIWVESQLGRGSTFHFTVPAAGSRPKTADRAAAGISSEPIREETAAALALADPQLPDHGAERAAVLMVDDDPVNLQVLRNLLALEGYRLMTASNGQEALEKIQSGQSIDLVIADWMMPGMSGLDLCRSVRRQFSLSALPILLLTARSLPEDVRIGLSAGANDFLRKPVDAEELRARVRTLLELRRSVRNAISAEMAFLQAQIKPHFLYNALNTMIALLPIDPEKTAGLLHELSRYLRGSFDFRNRDQLTVLRQEMALVTSYLNLEKARFEDRLQVDYDIQADMNRLVPPLTIQPIVENAVRHGIMRKEEGGRVRISVRELEERVEIAVEDNGIGMTPERMEAVREGRAGNGVGLKNINARLLTLFGTELMIDSDPERGTVVRFHVPKQKQGYSQVTQEEDKHESDIGR</sequence>
<dbReference type="SMART" id="SM00388">
    <property type="entry name" value="HisKA"/>
    <property type="match status" value="1"/>
</dbReference>
<dbReference type="InterPro" id="IPR005467">
    <property type="entry name" value="His_kinase_dom"/>
</dbReference>
<reference evidence="17 18" key="1">
    <citation type="submission" date="2016-11" db="EMBL/GenBank/DDBJ databases">
        <title>Paenibacillus species isolates.</title>
        <authorList>
            <person name="Beno S.M."/>
        </authorList>
    </citation>
    <scope>NUCLEOTIDE SEQUENCE [LARGE SCALE GENOMIC DNA]</scope>
    <source>
        <strain evidence="17 18">FSL R5-0378</strain>
    </source>
</reference>
<dbReference type="CDD" id="cd17574">
    <property type="entry name" value="REC_OmpR"/>
    <property type="match status" value="1"/>
</dbReference>
<protein>
    <recommendedName>
        <fullName evidence="3">histidine kinase</fullName>
        <ecNumber evidence="3">2.7.13.3</ecNumber>
    </recommendedName>
</protein>
<gene>
    <name evidence="17" type="ORF">BK138_26060</name>
</gene>
<feature type="transmembrane region" description="Helical" evidence="14">
    <location>
        <begin position="368"/>
        <end position="390"/>
    </location>
</feature>
<comment type="subcellular location">
    <subcellularLocation>
        <location evidence="2">Cell membrane</location>
    </subcellularLocation>
</comment>
<evidence type="ECO:0000256" key="3">
    <source>
        <dbReference type="ARBA" id="ARBA00012438"/>
    </source>
</evidence>
<organism evidence="17 18">
    <name type="scientific">Paenibacillus rhizosphaerae</name>
    <dbReference type="NCBI Taxonomy" id="297318"/>
    <lineage>
        <taxon>Bacteria</taxon>
        <taxon>Bacillati</taxon>
        <taxon>Bacillota</taxon>
        <taxon>Bacilli</taxon>
        <taxon>Bacillales</taxon>
        <taxon>Paenibacillaceae</taxon>
        <taxon>Paenibacillus</taxon>
    </lineage>
</organism>
<dbReference type="SUPFAM" id="SSF55874">
    <property type="entry name" value="ATPase domain of HSP90 chaperone/DNA topoisomerase II/histidine kinase"/>
    <property type="match status" value="2"/>
</dbReference>
<dbReference type="InterPro" id="IPR010559">
    <property type="entry name" value="Sig_transdc_His_kin_internal"/>
</dbReference>
<dbReference type="SUPFAM" id="SSF47384">
    <property type="entry name" value="Homodimeric domain of signal transducing histidine kinase"/>
    <property type="match status" value="1"/>
</dbReference>
<feature type="transmembrane region" description="Helical" evidence="14">
    <location>
        <begin position="245"/>
        <end position="263"/>
    </location>
</feature>
<keyword evidence="6" id="KW-0808">Transferase</keyword>
<feature type="region of interest" description="Disordered" evidence="13">
    <location>
        <begin position="1029"/>
        <end position="1049"/>
    </location>
</feature>
<dbReference type="Pfam" id="PF02518">
    <property type="entry name" value="HATPase_c"/>
    <property type="match status" value="2"/>
</dbReference>
<feature type="domain" description="Response regulatory" evidence="16">
    <location>
        <begin position="705"/>
        <end position="822"/>
    </location>
</feature>
<keyword evidence="8 17" id="KW-0418">Kinase</keyword>
<keyword evidence="9" id="KW-0067">ATP-binding</keyword>
<keyword evidence="11 14" id="KW-0472">Membrane</keyword>
<evidence type="ECO:0000313" key="18">
    <source>
        <dbReference type="Proteomes" id="UP000187172"/>
    </source>
</evidence>
<name>A0A1R1EF97_9BACL</name>
<dbReference type="GO" id="GO:0005524">
    <property type="term" value="F:ATP binding"/>
    <property type="evidence" value="ECO:0007669"/>
    <property type="project" value="UniProtKB-KW"/>
</dbReference>
<dbReference type="GO" id="GO:0000155">
    <property type="term" value="F:phosphorelay sensor kinase activity"/>
    <property type="evidence" value="ECO:0007669"/>
    <property type="project" value="InterPro"/>
</dbReference>
<evidence type="ECO:0000259" key="15">
    <source>
        <dbReference type="PROSITE" id="PS50109"/>
    </source>
</evidence>
<evidence type="ECO:0000256" key="6">
    <source>
        <dbReference type="ARBA" id="ARBA00022679"/>
    </source>
</evidence>
<dbReference type="PANTHER" id="PTHR43047:SF71">
    <property type="entry name" value="HISTIDINE KINASE CONTAINING CHEY-HOMOLOGOUS RECEIVER DOMAIN-RELATED"/>
    <property type="match status" value="1"/>
</dbReference>
<feature type="transmembrane region" description="Helical" evidence="14">
    <location>
        <begin position="213"/>
        <end position="233"/>
    </location>
</feature>
<dbReference type="Pfam" id="PF07695">
    <property type="entry name" value="7TMR-DISM_7TM"/>
    <property type="match status" value="1"/>
</dbReference>
<feature type="compositionally biased region" description="Basic and acidic residues" evidence="13">
    <location>
        <begin position="1039"/>
        <end position="1049"/>
    </location>
</feature>
<dbReference type="InterPro" id="IPR011006">
    <property type="entry name" value="CheY-like_superfamily"/>
</dbReference>
<evidence type="ECO:0000256" key="7">
    <source>
        <dbReference type="ARBA" id="ARBA00022741"/>
    </source>
</evidence>
<evidence type="ECO:0000256" key="1">
    <source>
        <dbReference type="ARBA" id="ARBA00000085"/>
    </source>
</evidence>
<dbReference type="SMART" id="SM00448">
    <property type="entry name" value="REC"/>
    <property type="match status" value="1"/>
</dbReference>
<keyword evidence="4" id="KW-1003">Cell membrane</keyword>
<dbReference type="PRINTS" id="PR00344">
    <property type="entry name" value="BCTRLSENSOR"/>
</dbReference>
<feature type="domain" description="Histidine kinase" evidence="15">
    <location>
        <begin position="823"/>
        <end position="1030"/>
    </location>
</feature>
<dbReference type="Gene3D" id="3.30.565.10">
    <property type="entry name" value="Histidine kinase-like ATPase, C-terminal domain"/>
    <property type="match status" value="2"/>
</dbReference>
<keyword evidence="10" id="KW-0902">Two-component regulatory system</keyword>
<dbReference type="FunFam" id="3.30.565.10:FF:000023">
    <property type="entry name" value="PAS domain-containing sensor histidine kinase"/>
    <property type="match status" value="1"/>
</dbReference>